<reference evidence="2 3" key="1">
    <citation type="submission" date="2013-03" db="EMBL/GenBank/DDBJ databases">
        <title>The Genome Sequence of Enterococcus sulfureus ATCC_49903 (PacBio/Illumina hybrid assembly).</title>
        <authorList>
            <consortium name="The Broad Institute Genomics Platform"/>
            <consortium name="The Broad Institute Genome Sequencing Center for Infectious Disease"/>
            <person name="Earl A."/>
            <person name="Russ C."/>
            <person name="Gilmore M."/>
            <person name="Surin D."/>
            <person name="Walker B."/>
            <person name="Young S."/>
            <person name="Zeng Q."/>
            <person name="Gargeya S."/>
            <person name="Fitzgerald M."/>
            <person name="Haas B."/>
            <person name="Abouelleil A."/>
            <person name="Allen A.W."/>
            <person name="Alvarado L."/>
            <person name="Arachchi H.M."/>
            <person name="Berlin A.M."/>
            <person name="Chapman S.B."/>
            <person name="Gainer-Dewar J."/>
            <person name="Goldberg J."/>
            <person name="Griggs A."/>
            <person name="Gujja S."/>
            <person name="Hansen M."/>
            <person name="Howarth C."/>
            <person name="Imamovic A."/>
            <person name="Ireland A."/>
            <person name="Larimer J."/>
            <person name="McCowan C."/>
            <person name="Murphy C."/>
            <person name="Pearson M."/>
            <person name="Poon T.W."/>
            <person name="Priest M."/>
            <person name="Roberts A."/>
            <person name="Saif S."/>
            <person name="Shea T."/>
            <person name="Sisk P."/>
            <person name="Sykes S."/>
            <person name="Wortman J."/>
            <person name="Nusbaum C."/>
            <person name="Birren B."/>
        </authorList>
    </citation>
    <scope>NUCLEOTIDE SEQUENCE [LARGE SCALE GENOMIC DNA]</scope>
    <source>
        <strain evidence="2 3">ATCC 49903</strain>
    </source>
</reference>
<keyword evidence="3" id="KW-1185">Reference proteome</keyword>
<keyword evidence="1" id="KW-0472">Membrane</keyword>
<protein>
    <recommendedName>
        <fullName evidence="4">Branched-chain amino acid transporter</fullName>
    </recommendedName>
</protein>
<organism evidence="2 3">
    <name type="scientific">Enterococcus sulfureus ATCC 49903</name>
    <dbReference type="NCBI Taxonomy" id="1140003"/>
    <lineage>
        <taxon>Bacteria</taxon>
        <taxon>Bacillati</taxon>
        <taxon>Bacillota</taxon>
        <taxon>Bacilli</taxon>
        <taxon>Lactobacillales</taxon>
        <taxon>Enterococcaceae</taxon>
        <taxon>Enterococcus</taxon>
    </lineage>
</organism>
<evidence type="ECO:0000313" key="2">
    <source>
        <dbReference type="EMBL" id="EOT87357.1"/>
    </source>
</evidence>
<feature type="transmembrane region" description="Helical" evidence="1">
    <location>
        <begin position="41"/>
        <end position="60"/>
    </location>
</feature>
<name>S0L7S8_9ENTE</name>
<evidence type="ECO:0000256" key="1">
    <source>
        <dbReference type="SAM" id="Phobius"/>
    </source>
</evidence>
<dbReference type="eggNOG" id="COG4392">
    <property type="taxonomic scope" value="Bacteria"/>
</dbReference>
<dbReference type="RefSeq" id="WP_016184909.1">
    <property type="nucleotide sequence ID" value="NZ_ASWO01000001.1"/>
</dbReference>
<comment type="caution">
    <text evidence="2">The sequence shown here is derived from an EMBL/GenBank/DDBJ whole genome shotgun (WGS) entry which is preliminary data.</text>
</comment>
<gene>
    <name evidence="2" type="ORF">I573_00413</name>
</gene>
<feature type="transmembrane region" description="Helical" evidence="1">
    <location>
        <begin position="6"/>
        <end position="29"/>
    </location>
</feature>
<keyword evidence="1" id="KW-1133">Transmembrane helix</keyword>
<dbReference type="Proteomes" id="UP000015961">
    <property type="component" value="Unassembled WGS sequence"/>
</dbReference>
<accession>S0L7S8</accession>
<evidence type="ECO:0008006" key="4">
    <source>
        <dbReference type="Google" id="ProtNLM"/>
    </source>
</evidence>
<dbReference type="InterPro" id="IPR008407">
    <property type="entry name" value="Brnchd-chn_aa_trnsp_AzlD"/>
</dbReference>
<dbReference type="PATRIC" id="fig|1140003.3.peg.413"/>
<dbReference type="STRING" id="1140003.OMY_00418"/>
<proteinExistence type="predicted"/>
<sequence>MFSFNYLVAVVLACSIATVSSRVLPFVLLKKMNLPLKVLEFLQFVPIVIMAALWFSSLFTPRIGHLPKPNVEYMIASFPTVLSAIISKNLFVVVFVGMISIALLRYFG</sequence>
<dbReference type="AlphaFoldDB" id="S0L7S8"/>
<evidence type="ECO:0000313" key="3">
    <source>
        <dbReference type="Proteomes" id="UP000015961"/>
    </source>
</evidence>
<feature type="transmembrane region" description="Helical" evidence="1">
    <location>
        <begin position="80"/>
        <end position="104"/>
    </location>
</feature>
<dbReference type="OrthoDB" id="7870017at2"/>
<dbReference type="Pfam" id="PF05437">
    <property type="entry name" value="AzlD"/>
    <property type="match status" value="1"/>
</dbReference>
<dbReference type="EMBL" id="ASWO01000001">
    <property type="protein sequence ID" value="EOT87357.1"/>
    <property type="molecule type" value="Genomic_DNA"/>
</dbReference>
<keyword evidence="1" id="KW-0812">Transmembrane</keyword>